<evidence type="ECO:0000256" key="7">
    <source>
        <dbReference type="ARBA" id="ARBA00013998"/>
    </source>
</evidence>
<evidence type="ECO:0000256" key="12">
    <source>
        <dbReference type="ARBA" id="ARBA00022691"/>
    </source>
</evidence>
<keyword evidence="13 19" id="KW-0479">Metal-binding</keyword>
<keyword evidence="12" id="KW-0949">S-adenosyl-L-methionine</keyword>
<dbReference type="GO" id="GO:0046653">
    <property type="term" value="P:tetrahydrofolate metabolic process"/>
    <property type="evidence" value="ECO:0007669"/>
    <property type="project" value="TreeGrafter"/>
</dbReference>
<evidence type="ECO:0000256" key="18">
    <source>
        <dbReference type="ARBA" id="ARBA00031040"/>
    </source>
</evidence>
<evidence type="ECO:0000256" key="15">
    <source>
        <dbReference type="ARBA" id="ARBA00023167"/>
    </source>
</evidence>
<dbReference type="UniPathway" id="UPA00051">
    <property type="reaction ID" value="UER00081"/>
</dbReference>
<dbReference type="Gene3D" id="3.20.20.20">
    <property type="entry name" value="Dihydropteroate synthase-like"/>
    <property type="match status" value="1"/>
</dbReference>
<keyword evidence="16" id="KW-0170">Cobalt</keyword>
<keyword evidence="9" id="KW-0028">Amino-acid biosynthesis</keyword>
<dbReference type="InterPro" id="IPR011005">
    <property type="entry name" value="Dihydropteroate_synth-like_sf"/>
</dbReference>
<organism evidence="24 25">
    <name type="scientific">Anaerobacterium chartisolvens</name>
    <dbReference type="NCBI Taxonomy" id="1297424"/>
    <lineage>
        <taxon>Bacteria</taxon>
        <taxon>Bacillati</taxon>
        <taxon>Bacillota</taxon>
        <taxon>Clostridia</taxon>
        <taxon>Eubacteriales</taxon>
        <taxon>Oscillospiraceae</taxon>
        <taxon>Anaerobacterium</taxon>
    </lineage>
</organism>
<dbReference type="Gene3D" id="3.20.20.330">
    <property type="entry name" value="Homocysteine-binding-like domain"/>
    <property type="match status" value="1"/>
</dbReference>
<feature type="binding site" evidence="19">
    <location>
        <position position="276"/>
    </location>
    <ligand>
        <name>Zn(2+)</name>
        <dbReference type="ChEBI" id="CHEBI:29105"/>
    </ligand>
</feature>
<dbReference type="Proteomes" id="UP000253034">
    <property type="component" value="Unassembled WGS sequence"/>
</dbReference>
<comment type="caution">
    <text evidence="24">The sequence shown here is derived from an EMBL/GenBank/DDBJ whole genome shotgun (WGS) entry which is preliminary data.</text>
</comment>
<dbReference type="PANTHER" id="PTHR45833:SF1">
    <property type="entry name" value="METHIONINE SYNTHASE"/>
    <property type="match status" value="1"/>
</dbReference>
<accession>A0A369B1I9</accession>
<dbReference type="InterPro" id="IPR000489">
    <property type="entry name" value="Pterin-binding_dom"/>
</dbReference>
<dbReference type="PROSITE" id="PS50972">
    <property type="entry name" value="PTERIN_BINDING"/>
    <property type="match status" value="1"/>
</dbReference>
<evidence type="ECO:0000256" key="13">
    <source>
        <dbReference type="ARBA" id="ARBA00022723"/>
    </source>
</evidence>
<dbReference type="InterPro" id="IPR003759">
    <property type="entry name" value="Cbl-bd_cap"/>
</dbReference>
<dbReference type="InterPro" id="IPR003726">
    <property type="entry name" value="HCY_dom"/>
</dbReference>
<comment type="pathway">
    <text evidence="4">Amino-acid biosynthesis; L-methionine biosynthesis via de novo pathway; L-methionine from L-homocysteine (MetH route): step 1/1.</text>
</comment>
<keyword evidence="14 19" id="KW-0862">Zinc</keyword>
<feature type="domain" description="B12-binding N-terminal" evidence="23">
    <location>
        <begin position="588"/>
        <end position="682"/>
    </location>
</feature>
<dbReference type="Pfam" id="PF00809">
    <property type="entry name" value="Pterin_bind"/>
    <property type="match status" value="1"/>
</dbReference>
<dbReference type="SUPFAM" id="SSF82282">
    <property type="entry name" value="Homocysteine S-methyltransferase"/>
    <property type="match status" value="1"/>
</dbReference>
<evidence type="ECO:0000256" key="8">
    <source>
        <dbReference type="ARBA" id="ARBA00022603"/>
    </source>
</evidence>
<dbReference type="SMART" id="SM01018">
    <property type="entry name" value="B12-binding_2"/>
    <property type="match status" value="1"/>
</dbReference>
<evidence type="ECO:0000256" key="10">
    <source>
        <dbReference type="ARBA" id="ARBA00022628"/>
    </source>
</evidence>
<dbReference type="GO" id="GO:0005829">
    <property type="term" value="C:cytosol"/>
    <property type="evidence" value="ECO:0007669"/>
    <property type="project" value="TreeGrafter"/>
</dbReference>
<proteinExistence type="inferred from homology"/>
<comment type="catalytic activity">
    <reaction evidence="1">
        <text>(6S)-5-methyl-5,6,7,8-tetrahydrofolate + L-homocysteine = (6S)-5,6,7,8-tetrahydrofolate + L-methionine</text>
        <dbReference type="Rhea" id="RHEA:11172"/>
        <dbReference type="ChEBI" id="CHEBI:18608"/>
        <dbReference type="ChEBI" id="CHEBI:57453"/>
        <dbReference type="ChEBI" id="CHEBI:57844"/>
        <dbReference type="ChEBI" id="CHEBI:58199"/>
        <dbReference type="EC" id="2.1.1.13"/>
    </reaction>
</comment>
<dbReference type="PROSITE" id="PS51332">
    <property type="entry name" value="B12_BINDING"/>
    <property type="match status" value="1"/>
</dbReference>
<evidence type="ECO:0000256" key="6">
    <source>
        <dbReference type="ARBA" id="ARBA00012032"/>
    </source>
</evidence>
<evidence type="ECO:0000256" key="3">
    <source>
        <dbReference type="ARBA" id="ARBA00001956"/>
    </source>
</evidence>
<evidence type="ECO:0000256" key="4">
    <source>
        <dbReference type="ARBA" id="ARBA00005178"/>
    </source>
</evidence>
<evidence type="ECO:0000256" key="14">
    <source>
        <dbReference type="ARBA" id="ARBA00022833"/>
    </source>
</evidence>
<evidence type="ECO:0000256" key="11">
    <source>
        <dbReference type="ARBA" id="ARBA00022679"/>
    </source>
</evidence>
<dbReference type="EC" id="2.1.1.13" evidence="6"/>
<dbReference type="SUPFAM" id="SSF52242">
    <property type="entry name" value="Cobalamin (vitamin B12)-binding domain"/>
    <property type="match status" value="1"/>
</dbReference>
<evidence type="ECO:0000256" key="1">
    <source>
        <dbReference type="ARBA" id="ARBA00001700"/>
    </source>
</evidence>
<evidence type="ECO:0000259" key="21">
    <source>
        <dbReference type="PROSITE" id="PS50972"/>
    </source>
</evidence>
<dbReference type="GO" id="GO:0031419">
    <property type="term" value="F:cobalamin binding"/>
    <property type="evidence" value="ECO:0007669"/>
    <property type="project" value="UniProtKB-KW"/>
</dbReference>
<dbReference type="PIRSF" id="PIRSF037472">
    <property type="entry name" value="DHPS_mtfrase"/>
    <property type="match status" value="1"/>
</dbReference>
<protein>
    <recommendedName>
        <fullName evidence="7">Methionine synthase</fullName>
        <ecNumber evidence="6">2.1.1.13</ecNumber>
    </recommendedName>
    <alternativeName>
        <fullName evidence="18">5-methyltetrahydrofolate--homocysteine methyltransferase</fullName>
    </alternativeName>
</protein>
<dbReference type="Gene3D" id="1.10.1240.10">
    <property type="entry name" value="Methionine synthase domain"/>
    <property type="match status" value="1"/>
</dbReference>
<evidence type="ECO:0000256" key="16">
    <source>
        <dbReference type="ARBA" id="ARBA00023285"/>
    </source>
</evidence>
<dbReference type="InterPro" id="IPR036589">
    <property type="entry name" value="HCY_dom_sf"/>
</dbReference>
<reference evidence="24 25" key="1">
    <citation type="submission" date="2018-07" db="EMBL/GenBank/DDBJ databases">
        <title>Genomic Encyclopedia of Type Strains, Phase IV (KMG-IV): sequencing the most valuable type-strain genomes for metagenomic binning, comparative biology and taxonomic classification.</title>
        <authorList>
            <person name="Goeker M."/>
        </authorList>
    </citation>
    <scope>NUCLEOTIDE SEQUENCE [LARGE SCALE GENOMIC DNA]</scope>
    <source>
        <strain evidence="24 25">DSM 27016</strain>
    </source>
</reference>
<dbReference type="PANTHER" id="PTHR45833">
    <property type="entry name" value="METHIONINE SYNTHASE"/>
    <property type="match status" value="1"/>
</dbReference>
<comment type="cofactor">
    <cofactor evidence="2 19">
        <name>Zn(2+)</name>
        <dbReference type="ChEBI" id="CHEBI:29105"/>
    </cofactor>
</comment>
<dbReference type="Pfam" id="PF02607">
    <property type="entry name" value="B12-binding_2"/>
    <property type="match status" value="1"/>
</dbReference>
<name>A0A369B1I9_9FIRM</name>
<dbReference type="PROSITE" id="PS50970">
    <property type="entry name" value="HCY"/>
    <property type="match status" value="1"/>
</dbReference>
<dbReference type="InterPro" id="IPR006158">
    <property type="entry name" value="Cobalamin-bd"/>
</dbReference>
<evidence type="ECO:0000256" key="9">
    <source>
        <dbReference type="ARBA" id="ARBA00022605"/>
    </source>
</evidence>
<evidence type="ECO:0000313" key="24">
    <source>
        <dbReference type="EMBL" id="RCX14296.1"/>
    </source>
</evidence>
<keyword evidence="15" id="KW-0486">Methionine biosynthesis</keyword>
<gene>
    <name evidence="24" type="ORF">DFR58_11519</name>
</gene>
<dbReference type="SUPFAM" id="SSF51717">
    <property type="entry name" value="Dihydropteroate synthetase-like"/>
    <property type="match status" value="1"/>
</dbReference>
<dbReference type="GO" id="GO:0008705">
    <property type="term" value="F:methionine synthase activity"/>
    <property type="evidence" value="ECO:0007669"/>
    <property type="project" value="UniProtKB-EC"/>
</dbReference>
<sequence>MRMDRGLFCENTSRKVFLLDGATGTELQKRGMPAGVCPELWAIENPKALMGIQEAYAGAGSDIIYTCTFGANRIKLDEFGLGDRTVEMNKRLAQISRQAAGGKCLVAGDLASTGRFLRPLGDMAFEECVNVYKEQVKGLLEGGVDMFVIETMLDIQEARAALIAVKESCELPVCVSMSFDESKRTLTGTDPVTALITLQSLGADAVGCNCSTGPRLMLEIISMMKPYARIPLMAKPNAGLPRLVDGSTVFDMGAEEFGTYAEDFIKAGVSLLGGCCGTSPEYIKELHHKCSGLKPMPVDCKPYSALTSSSKTAFLGAGLPVAVVGERINPTGKKKLKEELRQGLTGEVRRLAAEQIENGAHVLDVNVGMPGIDEKETMVKLIELLTGMAGLPLCLDSSSPEVLEAALRVYPGRALVNSISLEKVKLERLLPVAAKYGAMFILLPLSDDGVPECSEERCGIVEEVFREAVRYGYRKEDIVVDGLVMTVSSNQQAAMETLKVIEWCSRDFGCATIVGLSNVSFGLPERGWVNTAFLAMAIDRGLTMTIANPSSEVLMSIKMACDVLTMRDANSMGYISHFTSRTGEAVPLKTEKDDRTLERKIYDSVLKGNKEEAVELVNTAIRQNMPASGIVNDCLIPAINEVGVLFEQKKYFLPQLIQSAEAMKAGFDCVEPLLIQGGEGETAGGTAIVLATVKGDIHDIGKNIVGLMLKNYGFKIYDMGKDVSAQRIISEAKRTGAKIIGLSALMTTTMVEMREVIRLAKEERLDCRFMIGGAVVDEDYAREIGADGYSKDAYDAVKLAKRLAQR</sequence>
<feature type="binding site" evidence="19">
    <location>
        <position position="275"/>
    </location>
    <ligand>
        <name>Zn(2+)</name>
        <dbReference type="ChEBI" id="CHEBI:29105"/>
    </ligand>
</feature>
<dbReference type="PROSITE" id="PS51337">
    <property type="entry name" value="B12_BINDING_NTER"/>
    <property type="match status" value="1"/>
</dbReference>
<comment type="similarity">
    <text evidence="5">Belongs to the vitamin-B12 dependent methionine synthase family.</text>
</comment>
<dbReference type="SUPFAM" id="SSF47644">
    <property type="entry name" value="Methionine synthase domain"/>
    <property type="match status" value="1"/>
</dbReference>
<feature type="domain" description="Hcy-binding" evidence="20">
    <location>
        <begin position="5"/>
        <end position="290"/>
    </location>
</feature>
<evidence type="ECO:0000259" key="20">
    <source>
        <dbReference type="PROSITE" id="PS50970"/>
    </source>
</evidence>
<evidence type="ECO:0000256" key="2">
    <source>
        <dbReference type="ARBA" id="ARBA00001947"/>
    </source>
</evidence>
<feature type="binding site" evidence="19">
    <location>
        <position position="210"/>
    </location>
    <ligand>
        <name>Zn(2+)</name>
        <dbReference type="ChEBI" id="CHEBI:29105"/>
    </ligand>
</feature>
<dbReference type="GO" id="GO:0050667">
    <property type="term" value="P:homocysteine metabolic process"/>
    <property type="evidence" value="ECO:0007669"/>
    <property type="project" value="TreeGrafter"/>
</dbReference>
<dbReference type="GO" id="GO:0032259">
    <property type="term" value="P:methylation"/>
    <property type="evidence" value="ECO:0007669"/>
    <property type="project" value="UniProtKB-KW"/>
</dbReference>
<evidence type="ECO:0000259" key="23">
    <source>
        <dbReference type="PROSITE" id="PS51337"/>
    </source>
</evidence>
<keyword evidence="10" id="KW-0846">Cobalamin</keyword>
<comment type="cofactor">
    <cofactor evidence="3">
        <name>methylcob(III)alamin</name>
        <dbReference type="ChEBI" id="CHEBI:28115"/>
    </cofactor>
</comment>
<evidence type="ECO:0000256" key="5">
    <source>
        <dbReference type="ARBA" id="ARBA00010398"/>
    </source>
</evidence>
<evidence type="ECO:0000256" key="17">
    <source>
        <dbReference type="ARBA" id="ARBA00025552"/>
    </source>
</evidence>
<dbReference type="InterPro" id="IPR036724">
    <property type="entry name" value="Cobalamin-bd_sf"/>
</dbReference>
<dbReference type="InterPro" id="IPR036594">
    <property type="entry name" value="Meth_synthase_dom"/>
</dbReference>
<keyword evidence="8 19" id="KW-0489">Methyltransferase</keyword>
<dbReference type="CDD" id="cd02070">
    <property type="entry name" value="corrinoid_protein_B12-BD"/>
    <property type="match status" value="1"/>
</dbReference>
<dbReference type="AlphaFoldDB" id="A0A369B1I9"/>
<keyword evidence="25" id="KW-1185">Reference proteome</keyword>
<evidence type="ECO:0000256" key="19">
    <source>
        <dbReference type="PROSITE-ProRule" id="PRU00333"/>
    </source>
</evidence>
<evidence type="ECO:0000313" key="25">
    <source>
        <dbReference type="Proteomes" id="UP000253034"/>
    </source>
</evidence>
<dbReference type="GO" id="GO:0046872">
    <property type="term" value="F:metal ion binding"/>
    <property type="evidence" value="ECO:0007669"/>
    <property type="project" value="UniProtKB-KW"/>
</dbReference>
<dbReference type="EMBL" id="QPJT01000015">
    <property type="protein sequence ID" value="RCX14296.1"/>
    <property type="molecule type" value="Genomic_DNA"/>
</dbReference>
<dbReference type="Gene3D" id="3.40.50.280">
    <property type="entry name" value="Cobalamin-binding domain"/>
    <property type="match status" value="1"/>
</dbReference>
<feature type="domain" description="B12-binding" evidence="22">
    <location>
        <begin position="685"/>
        <end position="806"/>
    </location>
</feature>
<dbReference type="Pfam" id="PF02310">
    <property type="entry name" value="B12-binding"/>
    <property type="match status" value="1"/>
</dbReference>
<dbReference type="Pfam" id="PF02574">
    <property type="entry name" value="S-methyl_trans"/>
    <property type="match status" value="1"/>
</dbReference>
<dbReference type="InterPro" id="IPR017215">
    <property type="entry name" value="MetH_bac"/>
</dbReference>
<feature type="domain" description="Pterin-binding" evidence="21">
    <location>
        <begin position="321"/>
        <end position="565"/>
    </location>
</feature>
<dbReference type="InterPro" id="IPR050554">
    <property type="entry name" value="Met_Synthase/Corrinoid"/>
</dbReference>
<comment type="function">
    <text evidence="17">Catalyzes the transfer of a methyl group from methyl-cobalamin to homocysteine, yielding enzyme-bound cob(I)alamin and methionine. Subsequently, remethylates the cofactor using methyltetrahydrofolate.</text>
</comment>
<keyword evidence="11 19" id="KW-0808">Transferase</keyword>
<evidence type="ECO:0000259" key="22">
    <source>
        <dbReference type="PROSITE" id="PS51332"/>
    </source>
</evidence>